<accession>A0A7S0LD07</accession>
<evidence type="ECO:0000313" key="1">
    <source>
        <dbReference type="EMBL" id="CAD8609326.1"/>
    </source>
</evidence>
<dbReference type="AlphaFoldDB" id="A0A7S0LD07"/>
<sequence length="111" mass="11969">MLCRCITDQTADLDTRLRGQKQVVGPQHEHAAAGDMNLTPPSLGIPAFNCAAAAVQSRLCLERHNGDLIPWEQRSPINKDETAIGAPHLIQAVGIISAANHAKYALVLRPK</sequence>
<proteinExistence type="predicted"/>
<organism evidence="1">
    <name type="scientific">Coccolithus braarudii</name>
    <dbReference type="NCBI Taxonomy" id="221442"/>
    <lineage>
        <taxon>Eukaryota</taxon>
        <taxon>Haptista</taxon>
        <taxon>Haptophyta</taxon>
        <taxon>Prymnesiophyceae</taxon>
        <taxon>Coccolithales</taxon>
        <taxon>Coccolithaceae</taxon>
        <taxon>Coccolithus</taxon>
    </lineage>
</organism>
<name>A0A7S0LD07_9EUKA</name>
<gene>
    <name evidence="1" type="ORF">CPEL01642_LOCUS12704</name>
</gene>
<protein>
    <submittedName>
        <fullName evidence="1">Uncharacterized protein</fullName>
    </submittedName>
</protein>
<dbReference type="EMBL" id="HBEY01026845">
    <property type="protein sequence ID" value="CAD8609326.1"/>
    <property type="molecule type" value="Transcribed_RNA"/>
</dbReference>
<reference evidence="1" key="1">
    <citation type="submission" date="2021-01" db="EMBL/GenBank/DDBJ databases">
        <authorList>
            <person name="Corre E."/>
            <person name="Pelletier E."/>
            <person name="Niang G."/>
            <person name="Scheremetjew M."/>
            <person name="Finn R."/>
            <person name="Kale V."/>
            <person name="Holt S."/>
            <person name="Cochrane G."/>
            <person name="Meng A."/>
            <person name="Brown T."/>
            <person name="Cohen L."/>
        </authorList>
    </citation>
    <scope>NUCLEOTIDE SEQUENCE</scope>
    <source>
        <strain evidence="1">PLY182g</strain>
    </source>
</reference>